<dbReference type="Proteomes" id="UP000515847">
    <property type="component" value="Chromosome"/>
</dbReference>
<feature type="transmembrane region" description="Helical" evidence="1">
    <location>
        <begin position="12"/>
        <end position="31"/>
    </location>
</feature>
<evidence type="ECO:0000259" key="2">
    <source>
        <dbReference type="PROSITE" id="PS51677"/>
    </source>
</evidence>
<dbReference type="KEGG" id="tfr:BR63_04955"/>
<evidence type="ECO:0000313" key="4">
    <source>
        <dbReference type="Proteomes" id="UP000515847"/>
    </source>
</evidence>
<dbReference type="PROSITE" id="PS51677">
    <property type="entry name" value="NODB"/>
    <property type="match status" value="1"/>
</dbReference>
<accession>A0A7G6E0W1</accession>
<proteinExistence type="predicted"/>
<dbReference type="CDD" id="cd10950">
    <property type="entry name" value="CE4_BsYlxY_like"/>
    <property type="match status" value="1"/>
</dbReference>
<dbReference type="Gene3D" id="3.20.20.370">
    <property type="entry name" value="Glycoside hydrolase/deacetylase"/>
    <property type="match status" value="1"/>
</dbReference>
<keyword evidence="1" id="KW-0812">Transmembrane</keyword>
<keyword evidence="4" id="KW-1185">Reference proteome</keyword>
<dbReference type="PANTHER" id="PTHR10587:SF80">
    <property type="entry name" value="CHITOOLIGOSACCHARIDE DEACETYLASE"/>
    <property type="match status" value="1"/>
</dbReference>
<dbReference type="InterPro" id="IPR002509">
    <property type="entry name" value="NODB_dom"/>
</dbReference>
<feature type="domain" description="NodB homology" evidence="2">
    <location>
        <begin position="50"/>
        <end position="226"/>
    </location>
</feature>
<gene>
    <name evidence="3" type="ORF">BR63_04955</name>
</gene>
<dbReference type="Pfam" id="PF01522">
    <property type="entry name" value="Polysacc_deac_1"/>
    <property type="match status" value="1"/>
</dbReference>
<reference evidence="3 4" key="1">
    <citation type="journal article" date="2019" name="Front. Microbiol.">
        <title>Thermoanaerosceptrum fracticalcis gen. nov. sp. nov., a Novel Fumarate-Fermenting Microorganism From a Deep Fractured Carbonate Aquifer of the US Great Basin.</title>
        <authorList>
            <person name="Hamilton-Brehm S.D."/>
            <person name="Stewart L.E."/>
            <person name="Zavarin M."/>
            <person name="Caldwell M."/>
            <person name="Lawson P.A."/>
            <person name="Onstott T.C."/>
            <person name="Grzymski J."/>
            <person name="Neveux I."/>
            <person name="Lollar B.S."/>
            <person name="Russell C.E."/>
            <person name="Moser D.P."/>
        </authorList>
    </citation>
    <scope>NUCLEOTIDE SEQUENCE [LARGE SCALE GENOMIC DNA]</scope>
    <source>
        <strain evidence="3 4">DRI-13</strain>
    </source>
</reference>
<dbReference type="GO" id="GO:0016810">
    <property type="term" value="F:hydrolase activity, acting on carbon-nitrogen (but not peptide) bonds"/>
    <property type="evidence" value="ECO:0007669"/>
    <property type="project" value="InterPro"/>
</dbReference>
<sequence>MYIIFLRKKHILLFIMLTVVIVLVFGSMIYFRDKDVPTVNPIYLGNTKDKTMAFTINVDWGEDVLPGMLAALRSKNIKASFFITGRFARKFPEIVQQIAKEGHEIGNHGYSHPHADKLSLEQNKKEIRDTEKVLQDLGITVSKIFAPPYGEHKPHVVAAAEALGYKTIMWTADTVDWQNPSAEVIKHRVLSKADNGVIVLMHPKKCTLDALPALIDALKDKGFTLKTVSEILQ</sequence>
<keyword evidence="1" id="KW-0472">Membrane</keyword>
<dbReference type="InterPro" id="IPR011330">
    <property type="entry name" value="Glyco_hydro/deAcase_b/a-brl"/>
</dbReference>
<evidence type="ECO:0000256" key="1">
    <source>
        <dbReference type="SAM" id="Phobius"/>
    </source>
</evidence>
<name>A0A7G6E0W1_THEFR</name>
<protein>
    <submittedName>
        <fullName evidence="3">Polysaccharide deacetylase family protein</fullName>
    </submittedName>
</protein>
<dbReference type="InterPro" id="IPR050248">
    <property type="entry name" value="Polysacc_deacetylase_ArnD"/>
</dbReference>
<dbReference type="PANTHER" id="PTHR10587">
    <property type="entry name" value="GLYCOSYL TRANSFERASE-RELATED"/>
    <property type="match status" value="1"/>
</dbReference>
<dbReference type="SUPFAM" id="SSF88713">
    <property type="entry name" value="Glycoside hydrolase/deacetylase"/>
    <property type="match status" value="1"/>
</dbReference>
<dbReference type="RefSeq" id="WP_034419778.1">
    <property type="nucleotide sequence ID" value="NZ_CP045798.1"/>
</dbReference>
<dbReference type="GO" id="GO:0005975">
    <property type="term" value="P:carbohydrate metabolic process"/>
    <property type="evidence" value="ECO:0007669"/>
    <property type="project" value="InterPro"/>
</dbReference>
<organism evidence="3 4">
    <name type="scientific">Thermanaerosceptrum fracticalcis</name>
    <dbReference type="NCBI Taxonomy" id="1712410"/>
    <lineage>
        <taxon>Bacteria</taxon>
        <taxon>Bacillati</taxon>
        <taxon>Bacillota</taxon>
        <taxon>Clostridia</taxon>
        <taxon>Eubacteriales</taxon>
        <taxon>Peptococcaceae</taxon>
        <taxon>Thermanaerosceptrum</taxon>
    </lineage>
</organism>
<dbReference type="AlphaFoldDB" id="A0A7G6E0W1"/>
<evidence type="ECO:0000313" key="3">
    <source>
        <dbReference type="EMBL" id="QNB45715.1"/>
    </source>
</evidence>
<dbReference type="EMBL" id="CP045798">
    <property type="protein sequence ID" value="QNB45715.1"/>
    <property type="molecule type" value="Genomic_DNA"/>
</dbReference>
<dbReference type="GO" id="GO:0016020">
    <property type="term" value="C:membrane"/>
    <property type="evidence" value="ECO:0007669"/>
    <property type="project" value="TreeGrafter"/>
</dbReference>
<keyword evidence="1" id="KW-1133">Transmembrane helix</keyword>